<proteinExistence type="predicted"/>
<protein>
    <submittedName>
        <fullName evidence="2">Uncharacterized protein</fullName>
    </submittedName>
</protein>
<gene>
    <name evidence="2" type="ORF">TSPGSL018_21398</name>
</gene>
<sequence length="53" mass="5684">REKAAAGNGRKQNLRGSKTSERHGDESKKFSVTETAVINSCCSFPALLTADCL</sequence>
<feature type="region of interest" description="Disordered" evidence="1">
    <location>
        <begin position="1"/>
        <end position="29"/>
    </location>
</feature>
<accession>A0A061RZD1</accession>
<reference evidence="2" key="1">
    <citation type="submission" date="2014-05" db="EMBL/GenBank/DDBJ databases">
        <title>The transcriptome of the halophilic microalga Tetraselmis sp. GSL018 isolated from the Great Salt Lake, Utah.</title>
        <authorList>
            <person name="Jinkerson R.E."/>
            <person name="D'Adamo S."/>
            <person name="Posewitz M.C."/>
        </authorList>
    </citation>
    <scope>NUCLEOTIDE SEQUENCE</scope>
    <source>
        <strain evidence="2">GSL018</strain>
    </source>
</reference>
<name>A0A061RZD1_9CHLO</name>
<evidence type="ECO:0000256" key="1">
    <source>
        <dbReference type="SAM" id="MobiDB-lite"/>
    </source>
</evidence>
<evidence type="ECO:0000313" key="2">
    <source>
        <dbReference type="EMBL" id="JAC76025.1"/>
    </source>
</evidence>
<organism evidence="2">
    <name type="scientific">Tetraselmis sp. GSL018</name>
    <dbReference type="NCBI Taxonomy" id="582737"/>
    <lineage>
        <taxon>Eukaryota</taxon>
        <taxon>Viridiplantae</taxon>
        <taxon>Chlorophyta</taxon>
        <taxon>core chlorophytes</taxon>
        <taxon>Chlorodendrophyceae</taxon>
        <taxon>Chlorodendrales</taxon>
        <taxon>Chlorodendraceae</taxon>
        <taxon>Tetraselmis</taxon>
    </lineage>
</organism>
<dbReference type="EMBL" id="GBEZ01009571">
    <property type="protein sequence ID" value="JAC76025.1"/>
    <property type="molecule type" value="Transcribed_RNA"/>
</dbReference>
<feature type="compositionally biased region" description="Basic and acidic residues" evidence="1">
    <location>
        <begin position="18"/>
        <end position="29"/>
    </location>
</feature>
<dbReference type="AlphaFoldDB" id="A0A061RZD1"/>
<feature type="non-terminal residue" evidence="2">
    <location>
        <position position="1"/>
    </location>
</feature>